<protein>
    <submittedName>
        <fullName evidence="2">Uncharacterized protein</fullName>
    </submittedName>
</protein>
<evidence type="ECO:0000313" key="2">
    <source>
        <dbReference type="EMBL" id="CDX51761.1"/>
    </source>
</evidence>
<evidence type="ECO:0000313" key="3">
    <source>
        <dbReference type="Proteomes" id="UP000182888"/>
    </source>
</evidence>
<accession>A0A0K2VS17</accession>
<feature type="compositionally biased region" description="Basic and acidic residues" evidence="1">
    <location>
        <begin position="89"/>
        <end position="99"/>
    </location>
</feature>
<feature type="region of interest" description="Disordered" evidence="1">
    <location>
        <begin position="1"/>
        <end position="99"/>
    </location>
</feature>
<gene>
    <name evidence="2" type="ORF">MPL1032_140080</name>
</gene>
<dbReference type="EMBL" id="CCND01000006">
    <property type="protein sequence ID" value="CDX51761.1"/>
    <property type="molecule type" value="Genomic_DNA"/>
</dbReference>
<proteinExistence type="predicted"/>
<reference evidence="3" key="1">
    <citation type="submission" date="2014-08" db="EMBL/GenBank/DDBJ databases">
        <authorList>
            <person name="Edwards T."/>
        </authorList>
    </citation>
    <scope>NUCLEOTIDE SEQUENCE [LARGE SCALE GENOMIC DNA]</scope>
</reference>
<dbReference type="AlphaFoldDB" id="A0A0K2VS17"/>
<dbReference type="Proteomes" id="UP000182888">
    <property type="component" value="Unassembled WGS sequence"/>
</dbReference>
<evidence type="ECO:0000256" key="1">
    <source>
        <dbReference type="SAM" id="MobiDB-lite"/>
    </source>
</evidence>
<organism evidence="2 3">
    <name type="scientific">Mesorhizobium plurifarium</name>
    <dbReference type="NCBI Taxonomy" id="69974"/>
    <lineage>
        <taxon>Bacteria</taxon>
        <taxon>Pseudomonadati</taxon>
        <taxon>Pseudomonadota</taxon>
        <taxon>Alphaproteobacteria</taxon>
        <taxon>Hyphomicrobiales</taxon>
        <taxon>Phyllobacteriaceae</taxon>
        <taxon>Mesorhizobium</taxon>
    </lineage>
</organism>
<sequence>MLSKTVRGPECEDFTDGKASASPARDVLRHRLAARPAVTIKARRGRQGKLRLPAPASPPRDPLPKARCGSMPPVPGSFVSGTGKRRRETRNEKDDRRMT</sequence>
<name>A0A0K2VS17_MESPL</name>